<dbReference type="STRING" id="655353.SAMN04488056_10423"/>
<dbReference type="GO" id="GO:0005524">
    <property type="term" value="F:ATP binding"/>
    <property type="evidence" value="ECO:0007669"/>
    <property type="project" value="UniProtKB-KW"/>
</dbReference>
<dbReference type="GO" id="GO:0015408">
    <property type="term" value="F:ABC-type ferric iron transporter activity"/>
    <property type="evidence" value="ECO:0007669"/>
    <property type="project" value="InterPro"/>
</dbReference>
<evidence type="ECO:0000313" key="12">
    <source>
        <dbReference type="Proteomes" id="UP000199236"/>
    </source>
</evidence>
<name>A0A1I5FHM0_9HYPH</name>
<keyword evidence="5" id="KW-0547">Nucleotide-binding</keyword>
<evidence type="ECO:0000256" key="1">
    <source>
        <dbReference type="ARBA" id="ARBA00005417"/>
    </source>
</evidence>
<dbReference type="InterPro" id="IPR050093">
    <property type="entry name" value="ABC_SmlMolc_Importer"/>
</dbReference>
<dbReference type="InterPro" id="IPR027417">
    <property type="entry name" value="P-loop_NTPase"/>
</dbReference>
<dbReference type="GO" id="GO:0016887">
    <property type="term" value="F:ATP hydrolysis activity"/>
    <property type="evidence" value="ECO:0007669"/>
    <property type="project" value="InterPro"/>
</dbReference>
<dbReference type="PROSITE" id="PS00211">
    <property type="entry name" value="ABC_TRANSPORTER_1"/>
    <property type="match status" value="1"/>
</dbReference>
<dbReference type="PANTHER" id="PTHR42781:SF4">
    <property type="entry name" value="SPERMIDINE_PUTRESCINE IMPORT ATP-BINDING PROTEIN POTA"/>
    <property type="match status" value="1"/>
</dbReference>
<dbReference type="RefSeq" id="WP_090071398.1">
    <property type="nucleotide sequence ID" value="NZ_FOVR01000004.1"/>
</dbReference>
<reference evidence="11 12" key="1">
    <citation type="submission" date="2016-10" db="EMBL/GenBank/DDBJ databases">
        <authorList>
            <person name="de Groot N.N."/>
        </authorList>
    </citation>
    <scope>NUCLEOTIDE SEQUENCE [LARGE SCALE GENOMIC DNA]</scope>
    <source>
        <strain evidence="11 12">CGMCC 1.9157</strain>
    </source>
</reference>
<dbReference type="PANTHER" id="PTHR42781">
    <property type="entry name" value="SPERMIDINE/PUTRESCINE IMPORT ATP-BINDING PROTEIN POTA"/>
    <property type="match status" value="1"/>
</dbReference>
<dbReference type="InterPro" id="IPR017871">
    <property type="entry name" value="ABC_transporter-like_CS"/>
</dbReference>
<dbReference type="InterPro" id="IPR003439">
    <property type="entry name" value="ABC_transporter-like_ATP-bd"/>
</dbReference>
<dbReference type="AlphaFoldDB" id="A0A1I5FHM0"/>
<evidence type="ECO:0000256" key="6">
    <source>
        <dbReference type="ARBA" id="ARBA00022840"/>
    </source>
</evidence>
<evidence type="ECO:0000256" key="4">
    <source>
        <dbReference type="ARBA" id="ARBA00022496"/>
    </source>
</evidence>
<dbReference type="PROSITE" id="PS50893">
    <property type="entry name" value="ABC_TRANSPORTER_2"/>
    <property type="match status" value="1"/>
</dbReference>
<keyword evidence="8" id="KW-0406">Ion transport</keyword>
<dbReference type="EMBL" id="FOVR01000004">
    <property type="protein sequence ID" value="SFO22821.1"/>
    <property type="molecule type" value="Genomic_DNA"/>
</dbReference>
<dbReference type="Proteomes" id="UP000199236">
    <property type="component" value="Unassembled WGS sequence"/>
</dbReference>
<dbReference type="InterPro" id="IPR015853">
    <property type="entry name" value="ABC_transpr_FbpC"/>
</dbReference>
<gene>
    <name evidence="11" type="ORF">SAMN04488056_10423</name>
</gene>
<dbReference type="OrthoDB" id="9802264at2"/>
<dbReference type="Gene3D" id="3.40.50.300">
    <property type="entry name" value="P-loop containing nucleotide triphosphate hydrolases"/>
    <property type="match status" value="1"/>
</dbReference>
<comment type="similarity">
    <text evidence="1">Belongs to the ABC transporter superfamily.</text>
</comment>
<feature type="domain" description="ABC transporter" evidence="10">
    <location>
        <begin position="22"/>
        <end position="254"/>
    </location>
</feature>
<dbReference type="SUPFAM" id="SSF50331">
    <property type="entry name" value="MOP-like"/>
    <property type="match status" value="1"/>
</dbReference>
<dbReference type="InterPro" id="IPR013611">
    <property type="entry name" value="Transp-assoc_OB_typ2"/>
</dbReference>
<evidence type="ECO:0000256" key="3">
    <source>
        <dbReference type="ARBA" id="ARBA00022475"/>
    </source>
</evidence>
<evidence type="ECO:0000313" key="11">
    <source>
        <dbReference type="EMBL" id="SFO22821.1"/>
    </source>
</evidence>
<accession>A0A1I5FHM0</accession>
<keyword evidence="4" id="KW-0410">Iron transport</keyword>
<evidence type="ECO:0000256" key="2">
    <source>
        <dbReference type="ARBA" id="ARBA00022448"/>
    </source>
</evidence>
<organism evidence="11 12">
    <name type="scientific">Cohaesibacter marisflavi</name>
    <dbReference type="NCBI Taxonomy" id="655353"/>
    <lineage>
        <taxon>Bacteria</taxon>
        <taxon>Pseudomonadati</taxon>
        <taxon>Pseudomonadota</taxon>
        <taxon>Alphaproteobacteria</taxon>
        <taxon>Hyphomicrobiales</taxon>
        <taxon>Cohaesibacteraceae</taxon>
    </lineage>
</organism>
<proteinExistence type="inferred from homology"/>
<dbReference type="Pfam" id="PF08402">
    <property type="entry name" value="TOBE_2"/>
    <property type="match status" value="1"/>
</dbReference>
<dbReference type="InterPro" id="IPR003593">
    <property type="entry name" value="AAA+_ATPase"/>
</dbReference>
<sequence length="369" mass="40495">MHEGRNRWGSRGTARAAIAAGLDFEAIECSFDGHEVLRDISFSIEPGQIVSLLGASGAGKTTLLRIAAGIESPTSGKLRLNGKVVAGEGVFVPPEARNVGLMFQDYALFPHLSILKNVMFGLKDLPLKSADIEARAALKRVGLEEYADHFPHMLSGGQQQRVALARAIAPRPSVLLMDEPFSGLDNRLRDRVRDETIAVLREMGATCVIVTHDPEEALRVSDRILLLKNGHIVQYAKPEDLYFNPVDYWAARFFSDLNEVEGVVKAGAVHTPIGVFAADGFEDGQDALVCIRQQGVKLHKAINEEYVSALPARVKRRMFLGEIDLYEVTIKDCDNPFFVRSGSGHIFVPGENIGVSFRKKDVLIFAKSS</sequence>
<dbReference type="SUPFAM" id="SSF52540">
    <property type="entry name" value="P-loop containing nucleoside triphosphate hydrolases"/>
    <property type="match status" value="1"/>
</dbReference>
<dbReference type="SMART" id="SM00382">
    <property type="entry name" value="AAA"/>
    <property type="match status" value="1"/>
</dbReference>
<dbReference type="GO" id="GO:0043190">
    <property type="term" value="C:ATP-binding cassette (ABC) transporter complex"/>
    <property type="evidence" value="ECO:0007669"/>
    <property type="project" value="InterPro"/>
</dbReference>
<keyword evidence="12" id="KW-1185">Reference proteome</keyword>
<protein>
    <submittedName>
        <fullName evidence="11">Iron(III) transport system ATP-binding protein</fullName>
    </submittedName>
</protein>
<dbReference type="GO" id="GO:0015697">
    <property type="term" value="P:quaternary ammonium group transport"/>
    <property type="evidence" value="ECO:0007669"/>
    <property type="project" value="UniProtKB-ARBA"/>
</dbReference>
<evidence type="ECO:0000256" key="5">
    <source>
        <dbReference type="ARBA" id="ARBA00022741"/>
    </source>
</evidence>
<dbReference type="InterPro" id="IPR008995">
    <property type="entry name" value="Mo/tungstate-bd_C_term_dom"/>
</dbReference>
<dbReference type="Pfam" id="PF00005">
    <property type="entry name" value="ABC_tran"/>
    <property type="match status" value="1"/>
</dbReference>
<evidence type="ECO:0000256" key="9">
    <source>
        <dbReference type="ARBA" id="ARBA00023136"/>
    </source>
</evidence>
<evidence type="ECO:0000256" key="7">
    <source>
        <dbReference type="ARBA" id="ARBA00023004"/>
    </source>
</evidence>
<dbReference type="FunFam" id="3.40.50.300:FF:000425">
    <property type="entry name" value="Probable ABC transporter, ATP-binding subunit"/>
    <property type="match status" value="1"/>
</dbReference>
<keyword evidence="9" id="KW-0472">Membrane</keyword>
<evidence type="ECO:0000256" key="8">
    <source>
        <dbReference type="ARBA" id="ARBA00023065"/>
    </source>
</evidence>
<keyword evidence="6 11" id="KW-0067">ATP-binding</keyword>
<keyword evidence="3" id="KW-1003">Cell membrane</keyword>
<keyword evidence="2" id="KW-0813">Transport</keyword>
<keyword evidence="7" id="KW-0408">Iron</keyword>
<dbReference type="CDD" id="cd03259">
    <property type="entry name" value="ABC_Carb_Solutes_like"/>
    <property type="match status" value="1"/>
</dbReference>
<evidence type="ECO:0000259" key="10">
    <source>
        <dbReference type="PROSITE" id="PS50893"/>
    </source>
</evidence>